<gene>
    <name evidence="2" type="ORF">HPB48_013592</name>
</gene>
<sequence>MSAEVFRGRLQSEKDDKWRTADRSEGKEKCSQFKNVHKTGDVPLSISPQRSINSVRGVNSGVESLDLSANELLEGLPKRNVVKVGRINIRWQNKKIPQKHIILCFGTTVLPESQEAGYIKIGVRPYIPNWRRCNTC</sequence>
<evidence type="ECO:0000313" key="3">
    <source>
        <dbReference type="Proteomes" id="UP000821853"/>
    </source>
</evidence>
<proteinExistence type="predicted"/>
<evidence type="ECO:0000313" key="2">
    <source>
        <dbReference type="EMBL" id="KAH9379393.1"/>
    </source>
</evidence>
<dbReference type="EMBL" id="JABSTR010000009">
    <property type="protein sequence ID" value="KAH9379393.1"/>
    <property type="molecule type" value="Genomic_DNA"/>
</dbReference>
<dbReference type="Proteomes" id="UP000821853">
    <property type="component" value="Unassembled WGS sequence"/>
</dbReference>
<feature type="region of interest" description="Disordered" evidence="1">
    <location>
        <begin position="1"/>
        <end position="33"/>
    </location>
</feature>
<protein>
    <submittedName>
        <fullName evidence="2">Uncharacterized protein</fullName>
    </submittedName>
</protein>
<organism evidence="2 3">
    <name type="scientific">Haemaphysalis longicornis</name>
    <name type="common">Bush tick</name>
    <dbReference type="NCBI Taxonomy" id="44386"/>
    <lineage>
        <taxon>Eukaryota</taxon>
        <taxon>Metazoa</taxon>
        <taxon>Ecdysozoa</taxon>
        <taxon>Arthropoda</taxon>
        <taxon>Chelicerata</taxon>
        <taxon>Arachnida</taxon>
        <taxon>Acari</taxon>
        <taxon>Parasitiformes</taxon>
        <taxon>Ixodida</taxon>
        <taxon>Ixodoidea</taxon>
        <taxon>Ixodidae</taxon>
        <taxon>Haemaphysalinae</taxon>
        <taxon>Haemaphysalis</taxon>
    </lineage>
</organism>
<dbReference type="OrthoDB" id="6537977at2759"/>
<dbReference type="VEuPathDB" id="VectorBase:HLOH_049850"/>
<accession>A0A9J6GWX3</accession>
<evidence type="ECO:0000256" key="1">
    <source>
        <dbReference type="SAM" id="MobiDB-lite"/>
    </source>
</evidence>
<reference evidence="2 3" key="1">
    <citation type="journal article" date="2020" name="Cell">
        <title>Large-Scale Comparative Analyses of Tick Genomes Elucidate Their Genetic Diversity and Vector Capacities.</title>
        <authorList>
            <consortium name="Tick Genome and Microbiome Consortium (TIGMIC)"/>
            <person name="Jia N."/>
            <person name="Wang J."/>
            <person name="Shi W."/>
            <person name="Du L."/>
            <person name="Sun Y."/>
            <person name="Zhan W."/>
            <person name="Jiang J.F."/>
            <person name="Wang Q."/>
            <person name="Zhang B."/>
            <person name="Ji P."/>
            <person name="Bell-Sakyi L."/>
            <person name="Cui X.M."/>
            <person name="Yuan T.T."/>
            <person name="Jiang B.G."/>
            <person name="Yang W.F."/>
            <person name="Lam T.T."/>
            <person name="Chang Q.C."/>
            <person name="Ding S.J."/>
            <person name="Wang X.J."/>
            <person name="Zhu J.G."/>
            <person name="Ruan X.D."/>
            <person name="Zhao L."/>
            <person name="Wei J.T."/>
            <person name="Ye R.Z."/>
            <person name="Que T.C."/>
            <person name="Du C.H."/>
            <person name="Zhou Y.H."/>
            <person name="Cheng J.X."/>
            <person name="Dai P.F."/>
            <person name="Guo W.B."/>
            <person name="Han X.H."/>
            <person name="Huang E.J."/>
            <person name="Li L.F."/>
            <person name="Wei W."/>
            <person name="Gao Y.C."/>
            <person name="Liu J.Z."/>
            <person name="Shao H.Z."/>
            <person name="Wang X."/>
            <person name="Wang C.C."/>
            <person name="Yang T.C."/>
            <person name="Huo Q.B."/>
            <person name="Li W."/>
            <person name="Chen H.Y."/>
            <person name="Chen S.E."/>
            <person name="Zhou L.G."/>
            <person name="Ni X.B."/>
            <person name="Tian J.H."/>
            <person name="Sheng Y."/>
            <person name="Liu T."/>
            <person name="Pan Y.S."/>
            <person name="Xia L.Y."/>
            <person name="Li J."/>
            <person name="Zhao F."/>
            <person name="Cao W.C."/>
        </authorList>
    </citation>
    <scope>NUCLEOTIDE SEQUENCE [LARGE SCALE GENOMIC DNA]</scope>
    <source>
        <strain evidence="2">HaeL-2018</strain>
    </source>
</reference>
<comment type="caution">
    <text evidence="2">The sequence shown here is derived from an EMBL/GenBank/DDBJ whole genome shotgun (WGS) entry which is preliminary data.</text>
</comment>
<dbReference type="AlphaFoldDB" id="A0A9J6GWX3"/>
<name>A0A9J6GWX3_HAELO</name>
<keyword evidence="3" id="KW-1185">Reference proteome</keyword>
<dbReference type="OMA" id="GRINIRW"/>
<feature type="compositionally biased region" description="Basic and acidic residues" evidence="1">
    <location>
        <begin position="1"/>
        <end position="31"/>
    </location>
</feature>